<reference evidence="7 8" key="1">
    <citation type="submission" date="2024-06" db="EMBL/GenBank/DDBJ databases">
        <title>The Natural Products Discovery Center: Release of the First 8490 Sequenced Strains for Exploring Actinobacteria Biosynthetic Diversity.</title>
        <authorList>
            <person name="Kalkreuter E."/>
            <person name="Kautsar S.A."/>
            <person name="Yang D."/>
            <person name="Bader C.D."/>
            <person name="Teijaro C.N."/>
            <person name="Fluegel L."/>
            <person name="Davis C.M."/>
            <person name="Simpson J.R."/>
            <person name="Lauterbach L."/>
            <person name="Steele A.D."/>
            <person name="Gui C."/>
            <person name="Meng S."/>
            <person name="Li G."/>
            <person name="Viehrig K."/>
            <person name="Ye F."/>
            <person name="Su P."/>
            <person name="Kiefer A.F."/>
            <person name="Nichols A."/>
            <person name="Cepeda A.J."/>
            <person name="Yan W."/>
            <person name="Fan B."/>
            <person name="Jiang Y."/>
            <person name="Adhikari A."/>
            <person name="Zheng C.-J."/>
            <person name="Schuster L."/>
            <person name="Cowan T.M."/>
            <person name="Smanski M.J."/>
            <person name="Chevrette M.G."/>
            <person name="De Carvalho L.P.S."/>
            <person name="Shen B."/>
        </authorList>
    </citation>
    <scope>NUCLEOTIDE SEQUENCE [LARGE SCALE GENOMIC DNA]</scope>
    <source>
        <strain evidence="7 8">NPDC050100</strain>
    </source>
</reference>
<evidence type="ECO:0000313" key="7">
    <source>
        <dbReference type="EMBL" id="MEV0972440.1"/>
    </source>
</evidence>
<name>A0ABV3GLF1_MICGL</name>
<dbReference type="EMBL" id="JBFALK010000016">
    <property type="protein sequence ID" value="MEV0972440.1"/>
    <property type="molecule type" value="Genomic_DNA"/>
</dbReference>
<evidence type="ECO:0000256" key="2">
    <source>
        <dbReference type="ARBA" id="ARBA00022448"/>
    </source>
</evidence>
<evidence type="ECO:0008006" key="9">
    <source>
        <dbReference type="Google" id="ProtNLM"/>
    </source>
</evidence>
<evidence type="ECO:0000256" key="6">
    <source>
        <dbReference type="SAM" id="Phobius"/>
    </source>
</evidence>
<protein>
    <recommendedName>
        <fullName evidence="9">MFS transporter</fullName>
    </recommendedName>
</protein>
<dbReference type="InterPro" id="IPR036259">
    <property type="entry name" value="MFS_trans_sf"/>
</dbReference>
<dbReference type="SUPFAM" id="SSF103473">
    <property type="entry name" value="MFS general substrate transporter"/>
    <property type="match status" value="1"/>
</dbReference>
<dbReference type="Proteomes" id="UP001551675">
    <property type="component" value="Unassembled WGS sequence"/>
</dbReference>
<dbReference type="Gene3D" id="1.20.1250.20">
    <property type="entry name" value="MFS general substrate transporter like domains"/>
    <property type="match status" value="1"/>
</dbReference>
<dbReference type="RefSeq" id="WP_358137641.1">
    <property type="nucleotide sequence ID" value="NZ_JBFALK010000016.1"/>
</dbReference>
<dbReference type="PANTHER" id="PTHR42718">
    <property type="entry name" value="MAJOR FACILITATOR SUPERFAMILY MULTIDRUG TRANSPORTER MFSC"/>
    <property type="match status" value="1"/>
</dbReference>
<organism evidence="7 8">
    <name type="scientific">Microtetraspora glauca</name>
    <dbReference type="NCBI Taxonomy" id="1996"/>
    <lineage>
        <taxon>Bacteria</taxon>
        <taxon>Bacillati</taxon>
        <taxon>Actinomycetota</taxon>
        <taxon>Actinomycetes</taxon>
        <taxon>Streptosporangiales</taxon>
        <taxon>Streptosporangiaceae</taxon>
        <taxon>Microtetraspora</taxon>
    </lineage>
</organism>
<proteinExistence type="predicted"/>
<evidence type="ECO:0000256" key="1">
    <source>
        <dbReference type="ARBA" id="ARBA00004141"/>
    </source>
</evidence>
<feature type="transmembrane region" description="Helical" evidence="6">
    <location>
        <begin position="90"/>
        <end position="111"/>
    </location>
</feature>
<evidence type="ECO:0000313" key="8">
    <source>
        <dbReference type="Proteomes" id="UP001551675"/>
    </source>
</evidence>
<keyword evidence="4 6" id="KW-1133">Transmembrane helix</keyword>
<keyword evidence="3 6" id="KW-0812">Transmembrane</keyword>
<evidence type="ECO:0000256" key="3">
    <source>
        <dbReference type="ARBA" id="ARBA00022692"/>
    </source>
</evidence>
<dbReference type="PANTHER" id="PTHR42718:SF9">
    <property type="entry name" value="MAJOR FACILITATOR SUPERFAMILY MULTIDRUG TRANSPORTER MFSC"/>
    <property type="match status" value="1"/>
</dbReference>
<comment type="caution">
    <text evidence="7">The sequence shown here is derived from an EMBL/GenBank/DDBJ whole genome shotgun (WGS) entry which is preliminary data.</text>
</comment>
<feature type="transmembrane region" description="Helical" evidence="6">
    <location>
        <begin position="27"/>
        <end position="45"/>
    </location>
</feature>
<evidence type="ECO:0000256" key="4">
    <source>
        <dbReference type="ARBA" id="ARBA00022989"/>
    </source>
</evidence>
<sequence>MLAAGLAAAAVGLSLLSFLDAPYAGLVVFPFGAGLTFSAATVAVLRDVREDQAGLAGGLLNTAMEIGPPLGLAVLVFLATAYSHQPSSGYAFALRVAAAALLVTALFAALMRRHQVSKGESE</sequence>
<evidence type="ECO:0000256" key="5">
    <source>
        <dbReference type="ARBA" id="ARBA00023136"/>
    </source>
</evidence>
<gene>
    <name evidence="7" type="ORF">AB0I59_27880</name>
</gene>
<comment type="subcellular location">
    <subcellularLocation>
        <location evidence="1">Membrane</location>
        <topology evidence="1">Multi-pass membrane protein</topology>
    </subcellularLocation>
</comment>
<keyword evidence="2" id="KW-0813">Transport</keyword>
<accession>A0ABV3GLF1</accession>
<keyword evidence="8" id="KW-1185">Reference proteome</keyword>
<feature type="transmembrane region" description="Helical" evidence="6">
    <location>
        <begin position="66"/>
        <end position="84"/>
    </location>
</feature>
<keyword evidence="5 6" id="KW-0472">Membrane</keyword>